<feature type="domain" description="Reverse transcriptase Ty1/copia-type" evidence="2">
    <location>
        <begin position="361"/>
        <end position="423"/>
    </location>
</feature>
<dbReference type="InterPro" id="IPR057670">
    <property type="entry name" value="SH3_retrovirus"/>
</dbReference>
<protein>
    <recommendedName>
        <fullName evidence="6">Gag-pol polyprotein</fullName>
    </recommendedName>
</protein>
<name>A0A8J5CDP2_ZINOF</name>
<dbReference type="Proteomes" id="UP000734854">
    <property type="component" value="Unassembled WGS sequence"/>
</dbReference>
<dbReference type="SUPFAM" id="SSF56672">
    <property type="entry name" value="DNA/RNA polymerases"/>
    <property type="match status" value="1"/>
</dbReference>
<dbReference type="PANTHER" id="PTHR11439:SF517">
    <property type="entry name" value="CYSTEINE-RICH RLK (RECEPTOR-LIKE PROTEIN KINASE) 8"/>
    <property type="match status" value="1"/>
</dbReference>
<dbReference type="InterPro" id="IPR043502">
    <property type="entry name" value="DNA/RNA_pol_sf"/>
</dbReference>
<feature type="domain" description="Retroviral polymerase SH3-like" evidence="3">
    <location>
        <begin position="279"/>
        <end position="316"/>
    </location>
</feature>
<feature type="region of interest" description="Disordered" evidence="1">
    <location>
        <begin position="233"/>
        <end position="282"/>
    </location>
</feature>
<evidence type="ECO:0000256" key="1">
    <source>
        <dbReference type="SAM" id="MobiDB-lite"/>
    </source>
</evidence>
<evidence type="ECO:0000259" key="3">
    <source>
        <dbReference type="Pfam" id="PF25597"/>
    </source>
</evidence>
<dbReference type="Pfam" id="PF25597">
    <property type="entry name" value="SH3_retrovirus"/>
    <property type="match status" value="1"/>
</dbReference>
<dbReference type="AlphaFoldDB" id="A0A8J5CDP2"/>
<dbReference type="EMBL" id="JACMSC010000019">
    <property type="protein sequence ID" value="KAG6473424.1"/>
    <property type="molecule type" value="Genomic_DNA"/>
</dbReference>
<gene>
    <name evidence="4" type="ORF">ZIOFF_067340</name>
</gene>
<evidence type="ECO:0000313" key="4">
    <source>
        <dbReference type="EMBL" id="KAG6473424.1"/>
    </source>
</evidence>
<dbReference type="PANTHER" id="PTHR11439">
    <property type="entry name" value="GAG-POL-RELATED RETROTRANSPOSON"/>
    <property type="match status" value="1"/>
</dbReference>
<dbReference type="CDD" id="cd09272">
    <property type="entry name" value="RNase_HI_RT_Ty1"/>
    <property type="match status" value="1"/>
</dbReference>
<organism evidence="4 5">
    <name type="scientific">Zingiber officinale</name>
    <name type="common">Ginger</name>
    <name type="synonym">Amomum zingiber</name>
    <dbReference type="NCBI Taxonomy" id="94328"/>
    <lineage>
        <taxon>Eukaryota</taxon>
        <taxon>Viridiplantae</taxon>
        <taxon>Streptophyta</taxon>
        <taxon>Embryophyta</taxon>
        <taxon>Tracheophyta</taxon>
        <taxon>Spermatophyta</taxon>
        <taxon>Magnoliopsida</taxon>
        <taxon>Liliopsida</taxon>
        <taxon>Zingiberales</taxon>
        <taxon>Zingiberaceae</taxon>
        <taxon>Zingiber</taxon>
    </lineage>
</organism>
<feature type="compositionally biased region" description="Basic and acidic residues" evidence="1">
    <location>
        <begin position="249"/>
        <end position="260"/>
    </location>
</feature>
<dbReference type="Pfam" id="PF07727">
    <property type="entry name" value="RVT_2"/>
    <property type="match status" value="1"/>
</dbReference>
<feature type="region of interest" description="Disordered" evidence="1">
    <location>
        <begin position="334"/>
        <end position="353"/>
    </location>
</feature>
<dbReference type="Pfam" id="PF14223">
    <property type="entry name" value="Retrotran_gag_2"/>
    <property type="match status" value="1"/>
</dbReference>
<dbReference type="InterPro" id="IPR013103">
    <property type="entry name" value="RVT_2"/>
</dbReference>
<accession>A0A8J5CDP2</accession>
<sequence length="604" mass="68654">MGSIINNVSLPQLTKVNYENWRIQMKALLGEVDCWEVAQEGFEEPESTAGYSAAQNKVLKETRSKDKTALYMLFRAVDESGFEKIANATTSKEAWDILETAYKGADRVKQVRLQTLRNELEGMKMKESEGVSDYITRVQTVVNQLNRDGEKLSDAQVVEKILRSLTDSFENVVCAIEESKDLAMFTIDELAGSLLAHEYRKKKKKEETLEQALQTKASINGEKIFYSQNFRGKWRGHGDRGNSRGGRSRGQERYHEEKRQSNQQNWRGRGRGRGRGGRYDEKTKGYKLFDPISKKILVSRDVRVHETVEWDWNKETEGIIKIGESSTAIPTAISEDSETIDNEDEPRQSKMRSLQDLYDSTNEFKSTMTREFEMTDLGLMKFFLGLEVRQGKTGIFVSQEAYAKEILKKYKMESCNPVSTPMEPGAKLSKFDGGERVDASKYRSLVGSLRYLTCTRPDLALSVGIVSQFMEEPVHSHWKALKQILRYIIGTVSLGLYYTNAADYKLVGYSDSDWCGDLDDRKSTSGYVFFMGDTAFTWLSKKQPIVTLSTCEAEYVAASLCTSTKIHTIISIRGHRGVAHGRVELEGIEDWRRCILSLRVQEGI</sequence>
<proteinExistence type="predicted"/>
<feature type="compositionally biased region" description="Acidic residues" evidence="1">
    <location>
        <begin position="335"/>
        <end position="344"/>
    </location>
</feature>
<evidence type="ECO:0000313" key="5">
    <source>
        <dbReference type="Proteomes" id="UP000734854"/>
    </source>
</evidence>
<keyword evidence="5" id="KW-1185">Reference proteome</keyword>
<evidence type="ECO:0008006" key="6">
    <source>
        <dbReference type="Google" id="ProtNLM"/>
    </source>
</evidence>
<evidence type="ECO:0000259" key="2">
    <source>
        <dbReference type="Pfam" id="PF07727"/>
    </source>
</evidence>
<comment type="caution">
    <text evidence="4">The sequence shown here is derived from an EMBL/GenBank/DDBJ whole genome shotgun (WGS) entry which is preliminary data.</text>
</comment>
<reference evidence="4 5" key="1">
    <citation type="submission" date="2020-08" db="EMBL/GenBank/DDBJ databases">
        <title>Plant Genome Project.</title>
        <authorList>
            <person name="Zhang R.-G."/>
        </authorList>
    </citation>
    <scope>NUCLEOTIDE SEQUENCE [LARGE SCALE GENOMIC DNA]</scope>
    <source>
        <tissue evidence="4">Rhizome</tissue>
    </source>
</reference>